<dbReference type="Proteomes" id="UP000694853">
    <property type="component" value="Unplaced"/>
</dbReference>
<reference evidence="3" key="2">
    <citation type="submission" date="2025-08" db="UniProtKB">
        <authorList>
            <consortium name="RefSeq"/>
        </authorList>
    </citation>
    <scope>IDENTIFICATION</scope>
    <source>
        <tissue evidence="3">Young leaves</tissue>
    </source>
</reference>
<dbReference type="PANTHER" id="PTHR33448:SF10">
    <property type="entry name" value="PROTAMINE P1 FAMILY PROTEIN"/>
    <property type="match status" value="1"/>
</dbReference>
<gene>
    <name evidence="3" type="primary">LOC113860821</name>
</gene>
<reference evidence="2" key="1">
    <citation type="journal article" date="2019" name="Toxins">
        <title>Detection of Abrin-Like and Prepropulchellin-Like Toxin Genes and Transcripts Using Whole Genome Sequencing and Full-Length Transcript Sequencing of Abrus precatorius.</title>
        <authorList>
            <person name="Hovde B.T."/>
            <person name="Daligault H.E."/>
            <person name="Hanschen E.R."/>
            <person name="Kunde Y.A."/>
            <person name="Johnson M.B."/>
            <person name="Starkenburg S.R."/>
            <person name="Johnson S.L."/>
        </authorList>
    </citation>
    <scope>NUCLEOTIDE SEQUENCE [LARGE SCALE GENOMIC DNA]</scope>
</reference>
<feature type="region of interest" description="Disordered" evidence="1">
    <location>
        <begin position="1"/>
        <end position="83"/>
    </location>
</feature>
<keyword evidence="2" id="KW-1185">Reference proteome</keyword>
<evidence type="ECO:0000313" key="2">
    <source>
        <dbReference type="Proteomes" id="UP000694853"/>
    </source>
</evidence>
<name>A0A8B8L0N5_ABRPR</name>
<proteinExistence type="predicted"/>
<feature type="compositionally biased region" description="Polar residues" evidence="1">
    <location>
        <begin position="48"/>
        <end position="60"/>
    </location>
</feature>
<protein>
    <submittedName>
        <fullName evidence="3">Uncharacterized protein LOC113860821</fullName>
    </submittedName>
</protein>
<dbReference type="OrthoDB" id="785861at2759"/>
<organism evidence="2 3">
    <name type="scientific">Abrus precatorius</name>
    <name type="common">Indian licorice</name>
    <name type="synonym">Glycine abrus</name>
    <dbReference type="NCBI Taxonomy" id="3816"/>
    <lineage>
        <taxon>Eukaryota</taxon>
        <taxon>Viridiplantae</taxon>
        <taxon>Streptophyta</taxon>
        <taxon>Embryophyta</taxon>
        <taxon>Tracheophyta</taxon>
        <taxon>Spermatophyta</taxon>
        <taxon>Magnoliopsida</taxon>
        <taxon>eudicotyledons</taxon>
        <taxon>Gunneridae</taxon>
        <taxon>Pentapetalae</taxon>
        <taxon>rosids</taxon>
        <taxon>fabids</taxon>
        <taxon>Fabales</taxon>
        <taxon>Fabaceae</taxon>
        <taxon>Papilionoideae</taxon>
        <taxon>50 kb inversion clade</taxon>
        <taxon>NPAAA clade</taxon>
        <taxon>indigoferoid/millettioid clade</taxon>
        <taxon>Abreae</taxon>
        <taxon>Abrus</taxon>
    </lineage>
</organism>
<dbReference type="RefSeq" id="XP_027349138.1">
    <property type="nucleotide sequence ID" value="XM_027493337.1"/>
</dbReference>
<feature type="region of interest" description="Disordered" evidence="1">
    <location>
        <begin position="119"/>
        <end position="144"/>
    </location>
</feature>
<sequence>MKLSTKPISSPGRTDKFPPPLMRFLRTNAGSRSRRSRSSPMFVRKKNNATIETQEPSSPKVTCMGQVRARRSSKQPATKRERPPTRCGCRCWWIRKPKTCRCQPLWPNWPFFRRKPNNLKQDSTNSHSNFHASNYDSDHEDQDSASALEETVNVNVNVNNAFASNSSTPPKNALLLTRCRSAPYRSSSLAGRFWGSPTRAEETHMPNSESTCHETEEHGYSVSDQALKTEPKLEFLEDSLRERIASIGKSENVEELSKGREVERDSAASCPVVLTRCKSEPAKTGHRLHPELNNLWKKRRLEFD</sequence>
<evidence type="ECO:0000313" key="3">
    <source>
        <dbReference type="RefSeq" id="XP_027349138.1"/>
    </source>
</evidence>
<dbReference type="AlphaFoldDB" id="A0A8B8L0N5"/>
<feature type="compositionally biased region" description="Polar residues" evidence="1">
    <location>
        <begin position="119"/>
        <end position="135"/>
    </location>
</feature>
<evidence type="ECO:0000256" key="1">
    <source>
        <dbReference type="SAM" id="MobiDB-lite"/>
    </source>
</evidence>
<feature type="compositionally biased region" description="Polar residues" evidence="1">
    <location>
        <begin position="1"/>
        <end position="12"/>
    </location>
</feature>
<accession>A0A8B8L0N5</accession>
<dbReference type="GeneID" id="113860821"/>
<dbReference type="KEGG" id="aprc:113860821"/>
<feature type="compositionally biased region" description="Basic residues" evidence="1">
    <location>
        <begin position="32"/>
        <end position="47"/>
    </location>
</feature>
<dbReference type="PANTHER" id="PTHR33448">
    <property type="entry name" value="CHLOROPLAST PROTEIN HCF243-RELATED"/>
    <property type="match status" value="1"/>
</dbReference>